<dbReference type="EMBL" id="JQED01000053">
    <property type="protein sequence ID" value="KGJ87640.1"/>
    <property type="molecule type" value="Genomic_DNA"/>
</dbReference>
<comment type="caution">
    <text evidence="1">The sequence shown here is derived from an EMBL/GenBank/DDBJ whole genome shotgun (WGS) entry which is preliminary data.</text>
</comment>
<dbReference type="RefSeq" id="WP_033095338.1">
    <property type="nucleotide sequence ID" value="NZ_JQED01000053.1"/>
</dbReference>
<evidence type="ECO:0000313" key="2">
    <source>
        <dbReference type="Proteomes" id="UP000029843"/>
    </source>
</evidence>
<dbReference type="Proteomes" id="UP000029843">
    <property type="component" value="Unassembled WGS sequence"/>
</dbReference>
<gene>
    <name evidence="1" type="ORF">ND2E_4378</name>
</gene>
<organism evidence="1 2">
    <name type="scientific">Colwellia psychrerythraea</name>
    <name type="common">Vibrio psychroerythus</name>
    <dbReference type="NCBI Taxonomy" id="28229"/>
    <lineage>
        <taxon>Bacteria</taxon>
        <taxon>Pseudomonadati</taxon>
        <taxon>Pseudomonadota</taxon>
        <taxon>Gammaproteobacteria</taxon>
        <taxon>Alteromonadales</taxon>
        <taxon>Colwelliaceae</taxon>
        <taxon>Colwellia</taxon>
    </lineage>
</organism>
<protein>
    <submittedName>
        <fullName evidence="1">Uncharacterized protein</fullName>
    </submittedName>
</protein>
<accession>A0A099KBI3</accession>
<proteinExistence type="predicted"/>
<name>A0A099KBI3_COLPS</name>
<dbReference type="PATRIC" id="fig|28229.4.peg.3742"/>
<reference evidence="1 2" key="1">
    <citation type="submission" date="2014-08" db="EMBL/GenBank/DDBJ databases">
        <title>Genomic and Phenotypic Diversity of Colwellia psychrerythraea strains from Disparate Marine Basins.</title>
        <authorList>
            <person name="Techtmann S.M."/>
            <person name="Stelling S.C."/>
            <person name="Utturkar S.M."/>
            <person name="Alshibli N."/>
            <person name="Harris A."/>
            <person name="Brown S.D."/>
            <person name="Hazen T.C."/>
        </authorList>
    </citation>
    <scope>NUCLEOTIDE SEQUENCE [LARGE SCALE GENOMIC DNA]</scope>
    <source>
        <strain evidence="1 2">ND2E</strain>
    </source>
</reference>
<sequence>MNKKRYSEVLSKDDIAKLPEAFHRNIVLDLIHNIKKKKDIPDEWVELFKPHESKKNAEAGYSLISAFVNFVESNSKIPFELLAYFANAFRQHLDNDVDLKEALNLTGSKTNKDRIAYEIFEMVEKKSHQWEKEYGYKLPLDLKGCTHDTSIYKLVSEDLIKDGFSLSDSAVRKHHEYVRSFTNKFDKQLDQMLQQEVGE</sequence>
<dbReference type="AlphaFoldDB" id="A0A099KBI3"/>
<evidence type="ECO:0000313" key="1">
    <source>
        <dbReference type="EMBL" id="KGJ87640.1"/>
    </source>
</evidence>
<dbReference type="OrthoDB" id="9800846at2"/>